<evidence type="ECO:0000256" key="1">
    <source>
        <dbReference type="SAM" id="MobiDB-lite"/>
    </source>
</evidence>
<feature type="compositionally biased region" description="Basic and acidic residues" evidence="1">
    <location>
        <begin position="9"/>
        <end position="20"/>
    </location>
</feature>
<comment type="caution">
    <text evidence="2">The sequence shown here is derived from an EMBL/GenBank/DDBJ whole genome shotgun (WGS) entry which is preliminary data.</text>
</comment>
<name>A0A7X0P194_9ACTN</name>
<accession>A0A7X0P194</accession>
<dbReference type="EMBL" id="JACHMI010000001">
    <property type="protein sequence ID" value="MBB6553422.1"/>
    <property type="molecule type" value="Genomic_DNA"/>
</dbReference>
<dbReference type="AlphaFoldDB" id="A0A7X0P194"/>
<sequence>MSDPAGRPLRAEAENEHDPAAPDGQGTGQIWTGSVDNVPEGTQASIAVPANTLSDGWKVRWRVRAVSPTATSSRSDWQTFAINVPEPSATGLTITPSKVVDGTTVTTTLTPALAAEVTVAAIIAMWCCRLSIGW</sequence>
<dbReference type="Proteomes" id="UP000565579">
    <property type="component" value="Unassembled WGS sequence"/>
</dbReference>
<protein>
    <submittedName>
        <fullName evidence="2">Uncharacterized protein</fullName>
    </submittedName>
</protein>
<organism evidence="2 3">
    <name type="scientific">Nonomuraea rubra</name>
    <dbReference type="NCBI Taxonomy" id="46180"/>
    <lineage>
        <taxon>Bacteria</taxon>
        <taxon>Bacillati</taxon>
        <taxon>Actinomycetota</taxon>
        <taxon>Actinomycetes</taxon>
        <taxon>Streptosporangiales</taxon>
        <taxon>Streptosporangiaceae</taxon>
        <taxon>Nonomuraea</taxon>
    </lineage>
</organism>
<evidence type="ECO:0000313" key="2">
    <source>
        <dbReference type="EMBL" id="MBB6553422.1"/>
    </source>
</evidence>
<proteinExistence type="predicted"/>
<keyword evidence="3" id="KW-1185">Reference proteome</keyword>
<feature type="compositionally biased region" description="Polar residues" evidence="1">
    <location>
        <begin position="28"/>
        <end position="37"/>
    </location>
</feature>
<gene>
    <name evidence="2" type="ORF">HD593_008217</name>
</gene>
<dbReference type="RefSeq" id="WP_185107616.1">
    <property type="nucleotide sequence ID" value="NZ_BAAAXY010000226.1"/>
</dbReference>
<feature type="region of interest" description="Disordered" evidence="1">
    <location>
        <begin position="1"/>
        <end position="37"/>
    </location>
</feature>
<reference evidence="2 3" key="1">
    <citation type="submission" date="2020-08" db="EMBL/GenBank/DDBJ databases">
        <title>Sequencing the genomes of 1000 actinobacteria strains.</title>
        <authorList>
            <person name="Klenk H.-P."/>
        </authorList>
    </citation>
    <scope>NUCLEOTIDE SEQUENCE [LARGE SCALE GENOMIC DNA]</scope>
    <source>
        <strain evidence="2 3">DSM 43768</strain>
    </source>
</reference>
<evidence type="ECO:0000313" key="3">
    <source>
        <dbReference type="Proteomes" id="UP000565579"/>
    </source>
</evidence>